<dbReference type="EMBL" id="MK656960">
    <property type="protein sequence ID" value="QKG03145.1"/>
    <property type="molecule type" value="Genomic_DNA"/>
</dbReference>
<accession>A0A859ATQ6</accession>
<protein>
    <submittedName>
        <fullName evidence="1">Photosystem II protein M</fullName>
    </submittedName>
</protein>
<proteinExistence type="predicted"/>
<sequence>MHDIDLIQYHRGVIHPIEFTGERFLISMGLNPELLPNKKTMRLWK</sequence>
<name>A0A859ATQ6_9MYRT</name>
<organism evidence="1">
    <name type="scientific">Laguncularia racemosa</name>
    <dbReference type="NCBI Taxonomy" id="190524"/>
    <lineage>
        <taxon>Eukaryota</taxon>
        <taxon>Viridiplantae</taxon>
        <taxon>Streptophyta</taxon>
        <taxon>Embryophyta</taxon>
        <taxon>Tracheophyta</taxon>
        <taxon>Spermatophyta</taxon>
        <taxon>Magnoliopsida</taxon>
        <taxon>eudicotyledons</taxon>
        <taxon>Gunneridae</taxon>
        <taxon>Pentapetalae</taxon>
        <taxon>rosids</taxon>
        <taxon>malvids</taxon>
        <taxon>Myrtales</taxon>
        <taxon>Combretaceae</taxon>
        <taxon>Laguncularia</taxon>
    </lineage>
</organism>
<evidence type="ECO:0000313" key="1">
    <source>
        <dbReference type="EMBL" id="QKG03145.1"/>
    </source>
</evidence>
<gene>
    <name evidence="1" type="primary">psbM</name>
</gene>
<reference evidence="1" key="1">
    <citation type="submission" date="2019-03" db="EMBL/GenBank/DDBJ databases">
        <title>Divergence time estimation of pantropical mangrove clade Laguncularia/Laguncularia.</title>
        <authorList>
            <person name="Huang J."/>
        </authorList>
    </citation>
    <scope>NUCLEOTIDE SEQUENCE</scope>
    <source>
        <strain evidence="1">LGBH01</strain>
    </source>
</reference>
<keyword evidence="1" id="KW-0934">Plastid</keyword>
<keyword evidence="1" id="KW-0150">Chloroplast</keyword>
<geneLocation type="chloroplast" evidence="1"/>
<dbReference type="AlphaFoldDB" id="A0A859ATQ6"/>